<accession>L0I9L3</accession>
<dbReference type="eggNOG" id="arCOG01739">
    <property type="taxonomic scope" value="Archaea"/>
</dbReference>
<dbReference type="SUPFAM" id="SSF51306">
    <property type="entry name" value="LexA/Signal peptidase"/>
    <property type="match status" value="1"/>
</dbReference>
<dbReference type="RefSeq" id="WP_015299362.1">
    <property type="nucleotide sequence ID" value="NC_019964.1"/>
</dbReference>
<dbReference type="GO" id="GO:0004252">
    <property type="term" value="F:serine-type endopeptidase activity"/>
    <property type="evidence" value="ECO:0007669"/>
    <property type="project" value="InterPro"/>
</dbReference>
<protein>
    <submittedName>
        <fullName evidence="7">Signal peptidase I</fullName>
    </submittedName>
</protein>
<evidence type="ECO:0000256" key="3">
    <source>
        <dbReference type="ARBA" id="ARBA00022989"/>
    </source>
</evidence>
<feature type="compositionally biased region" description="Basic and acidic residues" evidence="5">
    <location>
        <begin position="29"/>
        <end position="46"/>
    </location>
</feature>
<dbReference type="AlphaFoldDB" id="L0I9L3"/>
<dbReference type="OrthoDB" id="4822at2157"/>
<dbReference type="KEGG" id="hru:Halru_0002"/>
<dbReference type="InterPro" id="IPR019533">
    <property type="entry name" value="Peptidase_S26"/>
</dbReference>
<proteinExistence type="predicted"/>
<keyword evidence="3 6" id="KW-1133">Transmembrane helix</keyword>
<dbReference type="GO" id="GO:0006465">
    <property type="term" value="P:signal peptide processing"/>
    <property type="evidence" value="ECO:0007669"/>
    <property type="project" value="InterPro"/>
</dbReference>
<keyword evidence="2 6" id="KW-0812">Transmembrane</keyword>
<dbReference type="STRING" id="797302.Halru_0002"/>
<name>L0I9L3_HALRX</name>
<dbReference type="PANTHER" id="PTHR10806">
    <property type="entry name" value="SIGNAL PEPTIDASE COMPLEX CATALYTIC SUBUNIT SEC11"/>
    <property type="match status" value="1"/>
</dbReference>
<comment type="subcellular location">
    <subcellularLocation>
        <location evidence="1">Membrane</location>
    </subcellularLocation>
</comment>
<feature type="compositionally biased region" description="Basic and acidic residues" evidence="5">
    <location>
        <begin position="1"/>
        <end position="21"/>
    </location>
</feature>
<evidence type="ECO:0000313" key="8">
    <source>
        <dbReference type="Proteomes" id="UP000010846"/>
    </source>
</evidence>
<dbReference type="InterPro" id="IPR001733">
    <property type="entry name" value="Peptidase_S26B"/>
</dbReference>
<feature type="compositionally biased region" description="Basic and acidic residues" evidence="5">
    <location>
        <begin position="57"/>
        <end position="66"/>
    </location>
</feature>
<evidence type="ECO:0000256" key="1">
    <source>
        <dbReference type="ARBA" id="ARBA00004370"/>
    </source>
</evidence>
<dbReference type="GO" id="GO:0016020">
    <property type="term" value="C:membrane"/>
    <property type="evidence" value="ECO:0007669"/>
    <property type="project" value="UniProtKB-SubCell"/>
</dbReference>
<dbReference type="InterPro" id="IPR036286">
    <property type="entry name" value="LexA/Signal_pep-like_sf"/>
</dbReference>
<reference evidence="7" key="1">
    <citation type="submission" date="2011-09" db="EMBL/GenBank/DDBJ databases">
        <title>Complete sequence of Halovivax ruber XH-70.</title>
        <authorList>
            <consortium name="US DOE Joint Genome Institute"/>
            <person name="Lucas S."/>
            <person name="Han J."/>
            <person name="Lapidus A."/>
            <person name="Cheng J.-F."/>
            <person name="Goodwin L."/>
            <person name="Pitluck S."/>
            <person name="Peters L."/>
            <person name="Mikhailova N."/>
            <person name="Davenport K."/>
            <person name="Detter J.C."/>
            <person name="Han C."/>
            <person name="Tapia R."/>
            <person name="Land M."/>
            <person name="Hauser L."/>
            <person name="Kyrpides N."/>
            <person name="Ivanova N."/>
            <person name="Pagani I."/>
            <person name="Sproer C."/>
            <person name="Anderson I."/>
            <person name="Woyke T."/>
        </authorList>
    </citation>
    <scope>NUCLEOTIDE SEQUENCE</scope>
    <source>
        <strain evidence="7">XH-70</strain>
    </source>
</reference>
<dbReference type="EMBL" id="CP003050">
    <property type="protein sequence ID" value="AGB14657.1"/>
    <property type="molecule type" value="Genomic_DNA"/>
</dbReference>
<organism evidence="7 8">
    <name type="scientific">Halovivax ruber (strain DSM 18193 / JCM 13892 / XH-70)</name>
    <dbReference type="NCBI Taxonomy" id="797302"/>
    <lineage>
        <taxon>Archaea</taxon>
        <taxon>Methanobacteriati</taxon>
        <taxon>Methanobacteriota</taxon>
        <taxon>Stenosarchaea group</taxon>
        <taxon>Halobacteria</taxon>
        <taxon>Halobacteriales</taxon>
        <taxon>Natrialbaceae</taxon>
        <taxon>Halovivax</taxon>
    </lineage>
</organism>
<sequence>MTDRGSDSPPTESDRTGDRSDGPSSRPSTESERTSEPTHRHPRGSETAKSSGDDDVDSRGPDENGRISEYSSESGGSGAREDRPSTSEDRSVSIEDDGILRWFLKADSGAVVYVRDIASSVGFVMLIALILFGVSGVWPPMVAVESGSMEPNMERGDMIFVVENDRFVGDGAIGDTGIVTRAIGTETGHDQFGNPGDVIIFRPGGSNLETPVIHRAEFWVEKGERWTETKADAAALNGASCSELATCPAPYDGFVTKGDANGGYDQHPGYGAERSQVVKPEWIEGKAAYRIPWLGQIRLVVDDVLGNGIPPEEAAPIAALGGGLVLSRRVT</sequence>
<evidence type="ECO:0000256" key="2">
    <source>
        <dbReference type="ARBA" id="ARBA00022692"/>
    </source>
</evidence>
<evidence type="ECO:0000256" key="6">
    <source>
        <dbReference type="SAM" id="Phobius"/>
    </source>
</evidence>
<dbReference type="GeneID" id="14377432"/>
<evidence type="ECO:0000256" key="5">
    <source>
        <dbReference type="SAM" id="MobiDB-lite"/>
    </source>
</evidence>
<keyword evidence="4 6" id="KW-0472">Membrane</keyword>
<dbReference type="HOGENOM" id="CLU_054902_0_0_2"/>
<dbReference type="PANTHER" id="PTHR10806:SF6">
    <property type="entry name" value="SIGNAL PEPTIDASE COMPLEX CATALYTIC SUBUNIT SEC11"/>
    <property type="match status" value="1"/>
</dbReference>
<gene>
    <name evidence="7" type="ordered locus">Halru_0002</name>
</gene>
<evidence type="ECO:0000313" key="7">
    <source>
        <dbReference type="EMBL" id="AGB14657.1"/>
    </source>
</evidence>
<feature type="compositionally biased region" description="Basic and acidic residues" evidence="5">
    <location>
        <begin position="79"/>
        <end position="92"/>
    </location>
</feature>
<dbReference type="Proteomes" id="UP000010846">
    <property type="component" value="Chromosome"/>
</dbReference>
<feature type="transmembrane region" description="Helical" evidence="6">
    <location>
        <begin position="117"/>
        <end position="138"/>
    </location>
</feature>
<keyword evidence="8" id="KW-1185">Reference proteome</keyword>
<evidence type="ECO:0000256" key="4">
    <source>
        <dbReference type="ARBA" id="ARBA00023136"/>
    </source>
</evidence>
<dbReference type="CDD" id="cd06530">
    <property type="entry name" value="S26_SPase_I"/>
    <property type="match status" value="1"/>
</dbReference>
<feature type="region of interest" description="Disordered" evidence="5">
    <location>
        <begin position="1"/>
        <end position="92"/>
    </location>
</feature>